<organism evidence="4 5">
    <name type="scientific">Methylobacterium oryzihabitans</name>
    <dbReference type="NCBI Taxonomy" id="2499852"/>
    <lineage>
        <taxon>Bacteria</taxon>
        <taxon>Pseudomonadati</taxon>
        <taxon>Pseudomonadota</taxon>
        <taxon>Alphaproteobacteria</taxon>
        <taxon>Hyphomicrobiales</taxon>
        <taxon>Methylobacteriaceae</taxon>
        <taxon>Methylobacterium</taxon>
    </lineage>
</organism>
<dbReference type="InterPro" id="IPR012334">
    <property type="entry name" value="Pectin_lyas_fold"/>
</dbReference>
<dbReference type="EMBL" id="SACP01000019">
    <property type="protein sequence ID" value="RVU15838.1"/>
    <property type="molecule type" value="Genomic_DNA"/>
</dbReference>
<reference evidence="4 5" key="1">
    <citation type="submission" date="2019-01" db="EMBL/GenBank/DDBJ databases">
        <authorList>
            <person name="Chen W.-M."/>
        </authorList>
    </citation>
    <scope>NUCLEOTIDE SEQUENCE [LARGE SCALE GENOMIC DNA]</scope>
    <source>
        <strain evidence="4 5">TER-1</strain>
    </source>
</reference>
<feature type="chain" id="PRO_5018706960" evidence="2">
    <location>
        <begin position="51"/>
        <end position="520"/>
    </location>
</feature>
<dbReference type="Pfam" id="PF13229">
    <property type="entry name" value="Beta_helix"/>
    <property type="match status" value="1"/>
</dbReference>
<feature type="region of interest" description="Disordered" evidence="1">
    <location>
        <begin position="1"/>
        <end position="23"/>
    </location>
</feature>
<dbReference type="InterPro" id="IPR039448">
    <property type="entry name" value="Beta_helix"/>
</dbReference>
<evidence type="ECO:0000313" key="4">
    <source>
        <dbReference type="EMBL" id="RVU15838.1"/>
    </source>
</evidence>
<gene>
    <name evidence="4" type="ORF">EOE48_18775</name>
</gene>
<evidence type="ECO:0000256" key="1">
    <source>
        <dbReference type="SAM" id="MobiDB-lite"/>
    </source>
</evidence>
<comment type="caution">
    <text evidence="4">The sequence shown here is derived from an EMBL/GenBank/DDBJ whole genome shotgun (WGS) entry which is preliminary data.</text>
</comment>
<proteinExistence type="predicted"/>
<name>A0A3S2W7U4_9HYPH</name>
<evidence type="ECO:0000259" key="3">
    <source>
        <dbReference type="Pfam" id="PF13229"/>
    </source>
</evidence>
<keyword evidence="2" id="KW-0732">Signal</keyword>
<keyword evidence="5" id="KW-1185">Reference proteome</keyword>
<dbReference type="OrthoDB" id="7482115at2"/>
<dbReference type="InterPro" id="IPR011050">
    <property type="entry name" value="Pectin_lyase_fold/virulence"/>
</dbReference>
<protein>
    <submittedName>
        <fullName evidence="4">Right-handed parallel beta-helix repeat-containing protein</fullName>
    </submittedName>
</protein>
<feature type="signal peptide" evidence="2">
    <location>
        <begin position="1"/>
        <end position="50"/>
    </location>
</feature>
<dbReference type="AlphaFoldDB" id="A0A3S2W7U4"/>
<dbReference type="Proteomes" id="UP000286997">
    <property type="component" value="Unassembled WGS sequence"/>
</dbReference>
<sequence length="520" mass="56380">MPAGSSSPAREGRAFPLTEIPPMTTRPTARRLRLLALPALVLVTLAGARAADDPAPPRFEPATTRTLREFGATGRPDADDTAALARAFAVSDQSCLDGEGQSYRVDGMLRIEKSVCLRNATLVQIAEPFDTSRAITQTCPAIEDAAAVVDCGDPAVPQAELAALGRSLSIRTLLVRPAAPDRQIRINFVNVTVDRGRHPDIGSRSDSAGIWLQQAERIDLDRVEITGYGRGYGLMIVDSRNVTITDIHLHDMIWAPYRGDAPLTRERAKQFGWNSIPVREFRYANGTTIKESKFYGVRVQEGVTCGFVTRSTKVVVTNARVSRCGAFFDTGFLPWQADGFDIGSSSENVTFNRPRIDQVWEGIDVVAGGTGIRNLAINDAVISDVFAFGIKLGYSLSDVRVERPTVTRAAYDGIIVYGPVRNAVIRDAVLSEMGYFDLDRAPMQPWEGTSVGGIRLSKGTSGQSPEIVFPDGVTIERARVANRVRPGAYFYGFINSGAANARLIDATATGYRTAVSTGFK</sequence>
<evidence type="ECO:0000256" key="2">
    <source>
        <dbReference type="SAM" id="SignalP"/>
    </source>
</evidence>
<feature type="domain" description="Right handed beta helix" evidence="3">
    <location>
        <begin position="205"/>
        <end position="371"/>
    </location>
</feature>
<dbReference type="SUPFAM" id="SSF51126">
    <property type="entry name" value="Pectin lyase-like"/>
    <property type="match status" value="1"/>
</dbReference>
<accession>A0A3S2W7U4</accession>
<evidence type="ECO:0000313" key="5">
    <source>
        <dbReference type="Proteomes" id="UP000286997"/>
    </source>
</evidence>
<dbReference type="Gene3D" id="2.160.20.10">
    <property type="entry name" value="Single-stranded right-handed beta-helix, Pectin lyase-like"/>
    <property type="match status" value="1"/>
</dbReference>